<dbReference type="RefSeq" id="WP_215885108.1">
    <property type="nucleotide sequence ID" value="NZ_JAAOMP010000169.1"/>
</dbReference>
<evidence type="ECO:0008006" key="3">
    <source>
        <dbReference type="Google" id="ProtNLM"/>
    </source>
</evidence>
<keyword evidence="2" id="KW-1185">Reference proteome</keyword>
<organism evidence="1 2">
    <name type="scientific">Acidithiobacillus sulfurivorans</name>
    <dbReference type="NCBI Taxonomy" id="1958756"/>
    <lineage>
        <taxon>Bacteria</taxon>
        <taxon>Pseudomonadati</taxon>
        <taxon>Pseudomonadota</taxon>
        <taxon>Acidithiobacillia</taxon>
        <taxon>Acidithiobacillales</taxon>
        <taxon>Acidithiobacillaceae</taxon>
        <taxon>Acidithiobacillus</taxon>
    </lineage>
</organism>
<name>A0ABS6A272_9PROT</name>
<comment type="caution">
    <text evidence="1">The sequence shown here is derived from an EMBL/GenBank/DDBJ whole genome shotgun (WGS) entry which is preliminary data.</text>
</comment>
<dbReference type="Gene3D" id="1.20.1270.180">
    <property type="match status" value="1"/>
</dbReference>
<dbReference type="Proteomes" id="UP000755654">
    <property type="component" value="Unassembled WGS sequence"/>
</dbReference>
<accession>A0ABS6A272</accession>
<dbReference type="EMBL" id="JAAOMP010000169">
    <property type="protein sequence ID" value="MBU2761621.1"/>
    <property type="molecule type" value="Genomic_DNA"/>
</dbReference>
<dbReference type="PANTHER" id="PTHR37549">
    <property type="entry name" value="LIPOPROTEIN LPRI"/>
    <property type="match status" value="1"/>
</dbReference>
<evidence type="ECO:0000313" key="2">
    <source>
        <dbReference type="Proteomes" id="UP000755654"/>
    </source>
</evidence>
<sequence>MIPQKKSLETGNSVKNYDRHLISAAKRISEKFKTKHRLWLSGYLLMGLFFSQGAMATQYATSFDCTTANTVTEQVICQDQKLASLDLQLSQEYDELVNNMKKSGNHQKNLSYLLVSQEKWKKEKIQCKGDSFCITDAYGKRLAELGACYH</sequence>
<proteinExistence type="predicted"/>
<dbReference type="InterPro" id="IPR052755">
    <property type="entry name" value="Lysozyme_Inhibitor_LprI"/>
</dbReference>
<reference evidence="1 2" key="1">
    <citation type="journal article" date="2021" name="ISME J.">
        <title>Genomic evolution of the class Acidithiobacillia: deep-branching Proteobacteria living in extreme acidic conditions.</title>
        <authorList>
            <person name="Moya-Beltran A."/>
            <person name="Beard S."/>
            <person name="Rojas-Villalobos C."/>
            <person name="Issotta F."/>
            <person name="Gallardo Y."/>
            <person name="Ulloa R."/>
            <person name="Giaveno A."/>
            <person name="Degli Esposti M."/>
            <person name="Johnson D.B."/>
            <person name="Quatrini R."/>
        </authorList>
    </citation>
    <scope>NUCLEOTIDE SEQUENCE [LARGE SCALE GENOMIC DNA]</scope>
    <source>
        <strain evidence="1 2">RW2</strain>
    </source>
</reference>
<protein>
    <recommendedName>
        <fullName evidence="3">DUF1311 domain-containing protein</fullName>
    </recommendedName>
</protein>
<gene>
    <name evidence="1" type="ORF">HAP95_15930</name>
</gene>
<evidence type="ECO:0000313" key="1">
    <source>
        <dbReference type="EMBL" id="MBU2761621.1"/>
    </source>
</evidence>
<dbReference type="PANTHER" id="PTHR37549:SF1">
    <property type="entry name" value="LIPOPROTEIN LPRI"/>
    <property type="match status" value="1"/>
</dbReference>